<keyword evidence="8" id="KW-0411">Iron-sulfur</keyword>
<dbReference type="InterPro" id="IPR023753">
    <property type="entry name" value="FAD/NAD-binding_dom"/>
</dbReference>
<feature type="domain" description="Rieske" evidence="9">
    <location>
        <begin position="6"/>
        <end position="101"/>
    </location>
</feature>
<dbReference type="Gene3D" id="3.50.50.60">
    <property type="entry name" value="FAD/NAD(P)-binding domain"/>
    <property type="match status" value="2"/>
</dbReference>
<evidence type="ECO:0000256" key="8">
    <source>
        <dbReference type="ARBA" id="ARBA00023014"/>
    </source>
</evidence>
<dbReference type="CDD" id="cd03478">
    <property type="entry name" value="Rieske_AIFL_N"/>
    <property type="match status" value="1"/>
</dbReference>
<protein>
    <submittedName>
        <fullName evidence="10">FAD-dependent oxidoreductase</fullName>
    </submittedName>
</protein>
<dbReference type="EMBL" id="CP113797">
    <property type="protein sequence ID" value="WAL58224.1"/>
    <property type="molecule type" value="Genomic_DNA"/>
</dbReference>
<dbReference type="InterPro" id="IPR028202">
    <property type="entry name" value="Reductase_C"/>
</dbReference>
<dbReference type="GO" id="GO:0051537">
    <property type="term" value="F:2 iron, 2 sulfur cluster binding"/>
    <property type="evidence" value="ECO:0007669"/>
    <property type="project" value="UniProtKB-KW"/>
</dbReference>
<keyword evidence="5" id="KW-0274">FAD</keyword>
<evidence type="ECO:0000256" key="7">
    <source>
        <dbReference type="ARBA" id="ARBA00023004"/>
    </source>
</evidence>
<name>A0A9E8Z837_9CYAN</name>
<dbReference type="GO" id="GO:0016651">
    <property type="term" value="F:oxidoreductase activity, acting on NAD(P)H"/>
    <property type="evidence" value="ECO:0007669"/>
    <property type="project" value="TreeGrafter"/>
</dbReference>
<dbReference type="SUPFAM" id="SSF55424">
    <property type="entry name" value="FAD/NAD-linked reductases, dimerisation (C-terminal) domain"/>
    <property type="match status" value="1"/>
</dbReference>
<dbReference type="Gene3D" id="2.102.10.10">
    <property type="entry name" value="Rieske [2Fe-2S] iron-sulphur domain"/>
    <property type="match status" value="1"/>
</dbReference>
<dbReference type="Pfam" id="PF14759">
    <property type="entry name" value="Reductase_C"/>
    <property type="match status" value="1"/>
</dbReference>
<evidence type="ECO:0000256" key="1">
    <source>
        <dbReference type="ARBA" id="ARBA00001974"/>
    </source>
</evidence>
<dbReference type="PANTHER" id="PTHR43557">
    <property type="entry name" value="APOPTOSIS-INDUCING FACTOR 1"/>
    <property type="match status" value="1"/>
</dbReference>
<gene>
    <name evidence="10" type="ORF">OXH18_13610</name>
</gene>
<dbReference type="SUPFAM" id="SSF51905">
    <property type="entry name" value="FAD/NAD(P)-binding domain"/>
    <property type="match status" value="1"/>
</dbReference>
<proteinExistence type="predicted"/>
<keyword evidence="6" id="KW-0560">Oxidoreductase</keyword>
<dbReference type="InterPro" id="IPR016156">
    <property type="entry name" value="FAD/NAD-linked_Rdtase_dimer_sf"/>
</dbReference>
<dbReference type="InterPro" id="IPR050446">
    <property type="entry name" value="FAD-oxidoreductase/Apoptosis"/>
</dbReference>
<dbReference type="PANTHER" id="PTHR43557:SF2">
    <property type="entry name" value="RIESKE DOMAIN-CONTAINING PROTEIN-RELATED"/>
    <property type="match status" value="1"/>
</dbReference>
<keyword evidence="3" id="KW-0001">2Fe-2S</keyword>
<dbReference type="InterPro" id="IPR036188">
    <property type="entry name" value="FAD/NAD-bd_sf"/>
</dbReference>
<dbReference type="Proteomes" id="UP001163152">
    <property type="component" value="Chromosome"/>
</dbReference>
<evidence type="ECO:0000313" key="10">
    <source>
        <dbReference type="EMBL" id="WAL58224.1"/>
    </source>
</evidence>
<dbReference type="PRINTS" id="PR00411">
    <property type="entry name" value="PNDRDTASEI"/>
</dbReference>
<evidence type="ECO:0000256" key="6">
    <source>
        <dbReference type="ARBA" id="ARBA00023002"/>
    </source>
</evidence>
<dbReference type="PROSITE" id="PS51296">
    <property type="entry name" value="RIESKE"/>
    <property type="match status" value="1"/>
</dbReference>
<keyword evidence="4" id="KW-0479">Metal-binding</keyword>
<dbReference type="GO" id="GO:0005737">
    <property type="term" value="C:cytoplasm"/>
    <property type="evidence" value="ECO:0007669"/>
    <property type="project" value="TreeGrafter"/>
</dbReference>
<evidence type="ECO:0000256" key="4">
    <source>
        <dbReference type="ARBA" id="ARBA00022723"/>
    </source>
</evidence>
<accession>A0A9E8Z837</accession>
<dbReference type="InterPro" id="IPR017941">
    <property type="entry name" value="Rieske_2Fe-2S"/>
</dbReference>
<organism evidence="10 11">
    <name type="scientific">Thermocoleostomius sinensis A174</name>
    <dbReference type="NCBI Taxonomy" id="2016057"/>
    <lineage>
        <taxon>Bacteria</taxon>
        <taxon>Bacillati</taxon>
        <taxon>Cyanobacteriota</taxon>
        <taxon>Cyanophyceae</taxon>
        <taxon>Oculatellales</taxon>
        <taxon>Oculatellaceae</taxon>
        <taxon>Thermocoleostomius</taxon>
    </lineage>
</organism>
<dbReference type="RefSeq" id="WP_268607628.1">
    <property type="nucleotide sequence ID" value="NZ_CP113797.1"/>
</dbReference>
<evidence type="ECO:0000259" key="9">
    <source>
        <dbReference type="PROSITE" id="PS51296"/>
    </source>
</evidence>
<keyword evidence="2" id="KW-0285">Flavoprotein</keyword>
<keyword evidence="11" id="KW-1185">Reference proteome</keyword>
<dbReference type="GO" id="GO:0046872">
    <property type="term" value="F:metal ion binding"/>
    <property type="evidence" value="ECO:0007669"/>
    <property type="project" value="UniProtKB-KW"/>
</dbReference>
<evidence type="ECO:0000256" key="2">
    <source>
        <dbReference type="ARBA" id="ARBA00022630"/>
    </source>
</evidence>
<dbReference type="GO" id="GO:0004497">
    <property type="term" value="F:monooxygenase activity"/>
    <property type="evidence" value="ECO:0007669"/>
    <property type="project" value="UniProtKB-ARBA"/>
</dbReference>
<dbReference type="Gene3D" id="3.30.390.30">
    <property type="match status" value="1"/>
</dbReference>
<reference evidence="10" key="1">
    <citation type="submission" date="2022-12" db="EMBL/GenBank/DDBJ databases">
        <title>Polyphasic identification of a Novel Hot-Spring Cyanobacterium Ocullathermofonsia sinensis gen nov. sp. nov. and Genomic Insights on its Adaptations to the Thermal Habitat.</title>
        <authorList>
            <person name="Daroch M."/>
            <person name="Tang J."/>
            <person name="Jiang Y."/>
        </authorList>
    </citation>
    <scope>NUCLEOTIDE SEQUENCE</scope>
    <source>
        <strain evidence="10">PKUAC-SCTA174</strain>
    </source>
</reference>
<comment type="cofactor">
    <cofactor evidence="1">
        <name>FAD</name>
        <dbReference type="ChEBI" id="CHEBI:57692"/>
    </cofactor>
</comment>
<dbReference type="Pfam" id="PF00355">
    <property type="entry name" value="Rieske"/>
    <property type="match status" value="1"/>
</dbReference>
<dbReference type="PRINTS" id="PR00368">
    <property type="entry name" value="FADPNR"/>
</dbReference>
<dbReference type="Pfam" id="PF07992">
    <property type="entry name" value="Pyr_redox_2"/>
    <property type="match status" value="1"/>
</dbReference>
<dbReference type="InterPro" id="IPR036922">
    <property type="entry name" value="Rieske_2Fe-2S_sf"/>
</dbReference>
<dbReference type="KEGG" id="tsin:OXH18_13610"/>
<dbReference type="SUPFAM" id="SSF50022">
    <property type="entry name" value="ISP domain"/>
    <property type="match status" value="1"/>
</dbReference>
<sequence>MTQIEAIVAQVDDLQEGEMRQVRVGDIDVLLVRLNGQFYAVGAYCTHYQAPLAEGVLSGKQVICPWHHAYFDVTTGDQQEPPGLDSLCRYAVTVEENHVKVSVGADTPETPSLTGARSPTMATYNPDIDSRTFVILGAGAAGAHAAETLRVAGYQGRILMATQDDRLPYDRTWLSKDYLIGQVSSDQLPLRSADFYHAHAIEIWLNQPAVRVDANGKSITFASGETITYDALLLATGGKPRQLNVPGQELQNVLTLRSAADMEQILAAVQQASRAVVIGSSFIGMEAAAGLAQHHIPVTVVSPDRLPFEKILGAEIGEIFQQVHEENGVTFCFRQKVVRLEGDDRDTVAAVILENGDRLQADLVIVGIGVQPATEFVEGVDLHPTDGSVLVDDYLKAADGLYAAGDIACYPDWRTHEPTRVEHWRVAAQQGRIAAYNMAGQAVTFRTVPIFWTMQFQFPLRYVGHADQWDELIINGDLQQRQFIAFYIKDQQVLAAASSQRDTETAAIVELMRLNQMPDPDALRDPALDLVKLLHP</sequence>
<evidence type="ECO:0000256" key="3">
    <source>
        <dbReference type="ARBA" id="ARBA00022714"/>
    </source>
</evidence>
<dbReference type="AlphaFoldDB" id="A0A9E8Z837"/>
<evidence type="ECO:0000313" key="11">
    <source>
        <dbReference type="Proteomes" id="UP001163152"/>
    </source>
</evidence>
<keyword evidence="7" id="KW-0408">Iron</keyword>
<evidence type="ECO:0000256" key="5">
    <source>
        <dbReference type="ARBA" id="ARBA00022827"/>
    </source>
</evidence>
<dbReference type="GO" id="GO:0016705">
    <property type="term" value="F:oxidoreductase activity, acting on paired donors, with incorporation or reduction of molecular oxygen"/>
    <property type="evidence" value="ECO:0007669"/>
    <property type="project" value="UniProtKB-ARBA"/>
</dbReference>